<evidence type="ECO:0000256" key="2">
    <source>
        <dbReference type="SAM" id="SignalP"/>
    </source>
</evidence>
<organism evidence="3 4">
    <name type="scientific">Posidoniimonas corsicana</name>
    <dbReference type="NCBI Taxonomy" id="1938618"/>
    <lineage>
        <taxon>Bacteria</taxon>
        <taxon>Pseudomonadati</taxon>
        <taxon>Planctomycetota</taxon>
        <taxon>Planctomycetia</taxon>
        <taxon>Pirellulales</taxon>
        <taxon>Lacipirellulaceae</taxon>
        <taxon>Posidoniimonas</taxon>
    </lineage>
</organism>
<dbReference type="Proteomes" id="UP000316714">
    <property type="component" value="Unassembled WGS sequence"/>
</dbReference>
<evidence type="ECO:0000313" key="4">
    <source>
        <dbReference type="Proteomes" id="UP000316714"/>
    </source>
</evidence>
<keyword evidence="2" id="KW-0732">Signal</keyword>
<comment type="caution">
    <text evidence="3">The sequence shown here is derived from an EMBL/GenBank/DDBJ whole genome shotgun (WGS) entry which is preliminary data.</text>
</comment>
<sequence precursor="true">MATRAWGSGALLTTALLVAGGVMATADESADPFGGSAGQDPFAGNGEDPFASEGQDPFGSGAGDPFGPGELQDQRQQEFRDRQREMQREQQHLQEQERRREVVPRQRDAQPDADPHRQQVYWAEPHSDSSNRIRRALDRRLSSSGLDFLDTPLEEVVDFLRNEYEIGIQLDETALDDLGIGTDEHVTVNLRNISLKSALRLMLKQLELTYVVADEVLLITTEDEAETRLTVGIYPVSDVASDKNSLSELAEVITSAIVPETWAINKGGDAELKPLAAGFLVISQTRAVHEELIEFLSALRRAKAAANSSQDPGPVGF</sequence>
<feature type="compositionally biased region" description="Basic and acidic residues" evidence="1">
    <location>
        <begin position="72"/>
        <end position="117"/>
    </location>
</feature>
<dbReference type="RefSeq" id="WP_146565308.1">
    <property type="nucleotide sequence ID" value="NZ_SIHJ01000001.1"/>
</dbReference>
<keyword evidence="4" id="KW-1185">Reference proteome</keyword>
<protein>
    <submittedName>
        <fullName evidence="3">Uncharacterized protein</fullName>
    </submittedName>
</protein>
<evidence type="ECO:0000313" key="3">
    <source>
        <dbReference type="EMBL" id="TWT38016.1"/>
    </source>
</evidence>
<accession>A0A5C5VHG6</accession>
<dbReference type="OrthoDB" id="277020at2"/>
<dbReference type="EMBL" id="SIHJ01000001">
    <property type="protein sequence ID" value="TWT38016.1"/>
    <property type="molecule type" value="Genomic_DNA"/>
</dbReference>
<name>A0A5C5VHG6_9BACT</name>
<proteinExistence type="predicted"/>
<feature type="chain" id="PRO_5023135073" evidence="2">
    <location>
        <begin position="25"/>
        <end position="317"/>
    </location>
</feature>
<reference evidence="3 4" key="1">
    <citation type="submission" date="2019-02" db="EMBL/GenBank/DDBJ databases">
        <title>Deep-cultivation of Planctomycetes and their phenomic and genomic characterization uncovers novel biology.</title>
        <authorList>
            <person name="Wiegand S."/>
            <person name="Jogler M."/>
            <person name="Boedeker C."/>
            <person name="Pinto D."/>
            <person name="Vollmers J."/>
            <person name="Rivas-Marin E."/>
            <person name="Kohn T."/>
            <person name="Peeters S.H."/>
            <person name="Heuer A."/>
            <person name="Rast P."/>
            <person name="Oberbeckmann S."/>
            <person name="Bunk B."/>
            <person name="Jeske O."/>
            <person name="Meyerdierks A."/>
            <person name="Storesund J.E."/>
            <person name="Kallscheuer N."/>
            <person name="Luecker S."/>
            <person name="Lage O.M."/>
            <person name="Pohl T."/>
            <person name="Merkel B.J."/>
            <person name="Hornburger P."/>
            <person name="Mueller R.-W."/>
            <person name="Bruemmer F."/>
            <person name="Labrenz M."/>
            <person name="Spormann A.M."/>
            <person name="Op Den Camp H."/>
            <person name="Overmann J."/>
            <person name="Amann R."/>
            <person name="Jetten M.S.M."/>
            <person name="Mascher T."/>
            <person name="Medema M.H."/>
            <person name="Devos D.P."/>
            <person name="Kaster A.-K."/>
            <person name="Ovreas L."/>
            <person name="Rohde M."/>
            <person name="Galperin M.Y."/>
            <person name="Jogler C."/>
        </authorList>
    </citation>
    <scope>NUCLEOTIDE SEQUENCE [LARGE SCALE GENOMIC DNA]</scope>
    <source>
        <strain evidence="3 4">KOR34</strain>
    </source>
</reference>
<gene>
    <name evidence="3" type="ORF">KOR34_29830</name>
</gene>
<feature type="region of interest" description="Disordered" evidence="1">
    <location>
        <begin position="26"/>
        <end position="128"/>
    </location>
</feature>
<feature type="signal peptide" evidence="2">
    <location>
        <begin position="1"/>
        <end position="24"/>
    </location>
</feature>
<dbReference type="AlphaFoldDB" id="A0A5C5VHG6"/>
<evidence type="ECO:0000256" key="1">
    <source>
        <dbReference type="SAM" id="MobiDB-lite"/>
    </source>
</evidence>